<sequence length="692" mass="74953">MNRGQDADRPLGSAGSSGDGWLRGVSAVHATLLYALLAVAWTWPLVTGLASDVPWDLGDPLLNCWILAWHFHQAGRVLHGDLGALADWWHPNIFHPSSYALGQSELLVAQALQGAPIYALTGNILLTYNLLFLSSFVLAALGAFLLVRRLTRDAFAGVVAGLLYGFALYRVNQGPHLQVLSSQWFPFVLWGLHEWWQHGRLRHAAMAGVALALQNLSNGYFLVYAALWLPPYVLAQIALRGRLRDRRAWLGPLVCAGVGIGLTAPFLYPYARLRALGQPPRPIVAVVQYSADTYAWLTANEQLRFWGSRLKTLVRPEGDLFPGVVPLMLVLVAIALVGLRRWRQSADATGVNGRHRASAFGRLRGVVASGLAILAIGHVLGILAALFAGQQRLYLGPVTISITDGTRLLLGLVLSAGLLVLVSPRSRAVLRDEPQHPVVLWTVLGAFTVWLSFGPIVHIGARTARTWPSLYAAAYRVVPGADALRVPPRIAMVTALALSVIGGLAVASLSRRRAGALASGVLAVAFVAESWPAPVPVRHTYEASYGQGRAEPVPPRPSDHPVARAIAALPADAVLVDLPFGAVPDELWWQYLSIGHWRRRLNGYSGDVPPGHLALQQTLVDLPGALEGGPAADTLPDAAMQAIRTRGATHVLLHRDSWPSSQAPDALRRWLLHNGATRLAQVDTTEIWQLRR</sequence>
<dbReference type="EMBL" id="CP015136">
    <property type="protein sequence ID" value="AMY12913.1"/>
    <property type="molecule type" value="Genomic_DNA"/>
</dbReference>
<protein>
    <submittedName>
        <fullName evidence="2">Membrane protein</fullName>
    </submittedName>
</protein>
<feature type="transmembrane region" description="Helical" evidence="1">
    <location>
        <begin position="490"/>
        <end position="509"/>
    </location>
</feature>
<feature type="transmembrane region" description="Helical" evidence="1">
    <location>
        <begin position="126"/>
        <end position="147"/>
    </location>
</feature>
<evidence type="ECO:0000256" key="1">
    <source>
        <dbReference type="SAM" id="Phobius"/>
    </source>
</evidence>
<accession>A0A143PXL4</accession>
<keyword evidence="3" id="KW-1185">Reference proteome</keyword>
<feature type="transmembrane region" description="Helical" evidence="1">
    <location>
        <begin position="221"/>
        <end position="239"/>
    </location>
</feature>
<dbReference type="OrthoDB" id="134977at2"/>
<feature type="transmembrane region" description="Helical" evidence="1">
    <location>
        <begin position="363"/>
        <end position="388"/>
    </location>
</feature>
<organism evidence="2 3">
    <name type="scientific">Luteitalea pratensis</name>
    <dbReference type="NCBI Taxonomy" id="1855912"/>
    <lineage>
        <taxon>Bacteria</taxon>
        <taxon>Pseudomonadati</taxon>
        <taxon>Acidobacteriota</taxon>
        <taxon>Vicinamibacteria</taxon>
        <taxon>Vicinamibacterales</taxon>
        <taxon>Vicinamibacteraceae</taxon>
        <taxon>Luteitalea</taxon>
    </lineage>
</organism>
<feature type="transmembrane region" description="Helical" evidence="1">
    <location>
        <begin position="21"/>
        <end position="43"/>
    </location>
</feature>
<feature type="transmembrane region" description="Helical" evidence="1">
    <location>
        <begin position="154"/>
        <end position="171"/>
    </location>
</feature>
<evidence type="ECO:0000313" key="3">
    <source>
        <dbReference type="Proteomes" id="UP000076079"/>
    </source>
</evidence>
<dbReference type="RefSeq" id="WP_110174326.1">
    <property type="nucleotide sequence ID" value="NZ_CP015136.1"/>
</dbReference>
<gene>
    <name evidence="2" type="ORF">LuPra_06197</name>
</gene>
<reference evidence="3" key="2">
    <citation type="submission" date="2016-04" db="EMBL/GenBank/DDBJ databases">
        <title>First Complete Genome Sequence of a Subdivision 6 Acidobacterium.</title>
        <authorList>
            <person name="Huang S."/>
            <person name="Vieira S."/>
            <person name="Bunk B."/>
            <person name="Riedel T."/>
            <person name="Sproeer C."/>
            <person name="Overmann J."/>
        </authorList>
    </citation>
    <scope>NUCLEOTIDE SEQUENCE [LARGE SCALE GENOMIC DNA]</scope>
    <source>
        <strain evidence="3">DSM 100886 HEG_-6_39</strain>
    </source>
</reference>
<reference evidence="2 3" key="1">
    <citation type="journal article" date="2016" name="Genome Announc.">
        <title>First Complete Genome Sequence of a Subdivision 6 Acidobacterium Strain.</title>
        <authorList>
            <person name="Huang S."/>
            <person name="Vieira S."/>
            <person name="Bunk B."/>
            <person name="Riedel T."/>
            <person name="Sproer C."/>
            <person name="Overmann J."/>
        </authorList>
    </citation>
    <scope>NUCLEOTIDE SEQUENCE [LARGE SCALE GENOMIC DNA]</scope>
    <source>
        <strain evidence="3">DSM 100886 HEG_-6_39</strain>
    </source>
</reference>
<feature type="transmembrane region" description="Helical" evidence="1">
    <location>
        <begin position="320"/>
        <end position="342"/>
    </location>
</feature>
<proteinExistence type="predicted"/>
<keyword evidence="1" id="KW-0472">Membrane</keyword>
<dbReference type="AlphaFoldDB" id="A0A143PXL4"/>
<feature type="transmembrane region" description="Helical" evidence="1">
    <location>
        <begin position="408"/>
        <end position="426"/>
    </location>
</feature>
<keyword evidence="1" id="KW-1133">Transmembrane helix</keyword>
<name>A0A143PXL4_LUTPR</name>
<keyword evidence="1" id="KW-0812">Transmembrane</keyword>
<feature type="transmembrane region" description="Helical" evidence="1">
    <location>
        <begin position="251"/>
        <end position="271"/>
    </location>
</feature>
<dbReference type="KEGG" id="abac:LuPra_06197"/>
<evidence type="ECO:0000313" key="2">
    <source>
        <dbReference type="EMBL" id="AMY12913.1"/>
    </source>
</evidence>
<dbReference type="Proteomes" id="UP000076079">
    <property type="component" value="Chromosome"/>
</dbReference>
<feature type="transmembrane region" description="Helical" evidence="1">
    <location>
        <begin position="438"/>
        <end position="461"/>
    </location>
</feature>
<dbReference type="STRING" id="1855912.LuPra_06197"/>